<dbReference type="EMBL" id="QHBU01000165">
    <property type="protein sequence ID" value="PZR80225.1"/>
    <property type="molecule type" value="Genomic_DNA"/>
</dbReference>
<evidence type="ECO:0000313" key="2">
    <source>
        <dbReference type="EMBL" id="PZR80225.1"/>
    </source>
</evidence>
<keyword evidence="1" id="KW-0812">Transmembrane</keyword>
<evidence type="ECO:0000313" key="3">
    <source>
        <dbReference type="Proteomes" id="UP000248724"/>
    </source>
</evidence>
<gene>
    <name evidence="2" type="ORF">DLM65_08805</name>
</gene>
<dbReference type="RefSeq" id="WP_337310768.1">
    <property type="nucleotide sequence ID" value="NZ_JAEKNS010000070.1"/>
</dbReference>
<dbReference type="AlphaFoldDB" id="A0A2W5ZBK2"/>
<comment type="caution">
    <text evidence="2">The sequence shown here is derived from an EMBL/GenBank/DDBJ whole genome shotgun (WGS) entry which is preliminary data.</text>
</comment>
<sequence length="136" mass="14046">MAGSTAAEGRRGSEVRRSMRLLSSRLLIPLAVVVTVWGGVQLLTTHNVAVTPAVWPIAAPPSPSPHAGAAAIPVAPSPAPSPPAPVGAIPLLHGALEHLNGSTRDTATGLYALIQQLETALRANLERLVKQLEPGR</sequence>
<keyword evidence="1" id="KW-1133">Transmembrane helix</keyword>
<feature type="transmembrane region" description="Helical" evidence="1">
    <location>
        <begin position="26"/>
        <end position="44"/>
    </location>
</feature>
<reference evidence="2 3" key="1">
    <citation type="journal article" date="2017" name="Nature">
        <title>Atmospheric trace gases support primary production in Antarctic desert surface soil.</title>
        <authorList>
            <person name="Ji M."/>
            <person name="Greening C."/>
            <person name="Vanwonterghem I."/>
            <person name="Carere C.R."/>
            <person name="Bay S.K."/>
            <person name="Steen J.A."/>
            <person name="Montgomery K."/>
            <person name="Lines T."/>
            <person name="Beardall J."/>
            <person name="van Dorst J."/>
            <person name="Snape I."/>
            <person name="Stott M.B."/>
            <person name="Hugenholtz P."/>
            <person name="Ferrari B.C."/>
        </authorList>
    </citation>
    <scope>NUCLEOTIDE SEQUENCE [LARGE SCALE GENOMIC DNA]</scope>
    <source>
        <strain evidence="2">RRmetagenome_bin12</strain>
    </source>
</reference>
<organism evidence="2 3">
    <name type="scientific">Candidatus Aeolococcus gillhamiae</name>
    <dbReference type="NCBI Taxonomy" id="3127015"/>
    <lineage>
        <taxon>Bacteria</taxon>
        <taxon>Bacillati</taxon>
        <taxon>Candidatus Dormiibacterota</taxon>
        <taxon>Candidatus Dormibacteria</taxon>
        <taxon>Candidatus Aeolococcales</taxon>
        <taxon>Candidatus Aeolococcaceae</taxon>
        <taxon>Candidatus Aeolococcus</taxon>
    </lineage>
</organism>
<name>A0A2W5ZBK2_9BACT</name>
<accession>A0A2W5ZBK2</accession>
<evidence type="ECO:0000256" key="1">
    <source>
        <dbReference type="SAM" id="Phobius"/>
    </source>
</evidence>
<keyword evidence="1" id="KW-0472">Membrane</keyword>
<protein>
    <submittedName>
        <fullName evidence="2">Uncharacterized protein</fullName>
    </submittedName>
</protein>
<proteinExistence type="predicted"/>
<dbReference type="Proteomes" id="UP000248724">
    <property type="component" value="Unassembled WGS sequence"/>
</dbReference>